<dbReference type="PANTHER" id="PTHR35569">
    <property type="entry name" value="CYANAMIDE HYDRATASE DDI2-RELATED"/>
    <property type="match status" value="1"/>
</dbReference>
<feature type="compositionally biased region" description="Gly residues" evidence="1">
    <location>
        <begin position="119"/>
        <end position="129"/>
    </location>
</feature>
<proteinExistence type="predicted"/>
<dbReference type="InterPro" id="IPR006674">
    <property type="entry name" value="HD_domain"/>
</dbReference>
<evidence type="ECO:0000313" key="4">
    <source>
        <dbReference type="Proteomes" id="UP001521184"/>
    </source>
</evidence>
<feature type="domain" description="HD" evidence="2">
    <location>
        <begin position="45"/>
        <end position="91"/>
    </location>
</feature>
<dbReference type="InterPro" id="IPR003607">
    <property type="entry name" value="HD/PDEase_dom"/>
</dbReference>
<dbReference type="CDD" id="cd00077">
    <property type="entry name" value="HDc"/>
    <property type="match status" value="1"/>
</dbReference>
<name>A0ABR3TB38_9PEZI</name>
<comment type="caution">
    <text evidence="3">The sequence shown here is derived from an EMBL/GenBank/DDBJ whole genome shotgun (WGS) entry which is preliminary data.</text>
</comment>
<sequence length="279" mass="29673">MSSTAPALFPALPPALSHLTALLPRTPLVEAALQHARAHSAPFAFNHAVRSWLLATLVGRAHPTLRRRPVDREVVAVACLLHDLGWDPTGACVSGGRRFEVDGADAAVRFLREEAPAGWDGGGGGGEEGNGVLVADDDAGGGGGGGDDDDVRGYKGRKTQQVWDACALHTTGSIAFCKEPVVAVVAYGIWADFQGPANTLPPDMLTWADYDAVVRAYPRLGLLGELKDIMCGLCRTKPATTYDNTVGEWGELFVDGYSREGHRTAEMLLKFTPALDARE</sequence>
<dbReference type="EMBL" id="JAKEKT020000096">
    <property type="protein sequence ID" value="KAL1636769.1"/>
    <property type="molecule type" value="Genomic_DNA"/>
</dbReference>
<accession>A0ABR3TB38</accession>
<feature type="region of interest" description="Disordered" evidence="1">
    <location>
        <begin position="117"/>
        <end position="152"/>
    </location>
</feature>
<protein>
    <recommendedName>
        <fullName evidence="2">HD domain-containing protein</fullName>
    </recommendedName>
</protein>
<gene>
    <name evidence="3" type="ORF">SLS58_009608</name>
</gene>
<evidence type="ECO:0000259" key="2">
    <source>
        <dbReference type="Pfam" id="PF01966"/>
    </source>
</evidence>
<keyword evidence="4" id="KW-1185">Reference proteome</keyword>
<evidence type="ECO:0000313" key="3">
    <source>
        <dbReference type="EMBL" id="KAL1636769.1"/>
    </source>
</evidence>
<evidence type="ECO:0000256" key="1">
    <source>
        <dbReference type="SAM" id="MobiDB-lite"/>
    </source>
</evidence>
<organism evidence="3 4">
    <name type="scientific">Diplodia intermedia</name>
    <dbReference type="NCBI Taxonomy" id="856260"/>
    <lineage>
        <taxon>Eukaryota</taxon>
        <taxon>Fungi</taxon>
        <taxon>Dikarya</taxon>
        <taxon>Ascomycota</taxon>
        <taxon>Pezizomycotina</taxon>
        <taxon>Dothideomycetes</taxon>
        <taxon>Dothideomycetes incertae sedis</taxon>
        <taxon>Botryosphaeriales</taxon>
        <taxon>Botryosphaeriaceae</taxon>
        <taxon>Diplodia</taxon>
    </lineage>
</organism>
<dbReference type="SUPFAM" id="SSF109604">
    <property type="entry name" value="HD-domain/PDEase-like"/>
    <property type="match status" value="1"/>
</dbReference>
<dbReference type="Pfam" id="PF01966">
    <property type="entry name" value="HD"/>
    <property type="match status" value="1"/>
</dbReference>
<dbReference type="Proteomes" id="UP001521184">
    <property type="component" value="Unassembled WGS sequence"/>
</dbReference>
<dbReference type="PANTHER" id="PTHR35569:SF1">
    <property type="entry name" value="CYANAMIDE HYDRATASE DDI2-RELATED"/>
    <property type="match status" value="1"/>
</dbReference>
<reference evidence="3 4" key="1">
    <citation type="journal article" date="2023" name="Plant Dis.">
        <title>First Report of Diplodia intermedia Causing Canker and Dieback Diseases on Apple Trees in Canada.</title>
        <authorList>
            <person name="Ellouze W."/>
            <person name="Ilyukhin E."/>
            <person name="Sulman M."/>
            <person name="Ali S."/>
        </authorList>
    </citation>
    <scope>NUCLEOTIDE SEQUENCE [LARGE SCALE GENOMIC DNA]</scope>
    <source>
        <strain evidence="3 4">M45-28</strain>
    </source>
</reference>
<dbReference type="Gene3D" id="1.10.3210.10">
    <property type="entry name" value="Hypothetical protein af1432"/>
    <property type="match status" value="1"/>
</dbReference>